<dbReference type="PANTHER" id="PTHR12170:SF3">
    <property type="entry name" value="GH10162P"/>
    <property type="match status" value="1"/>
</dbReference>
<dbReference type="SMART" id="SM00757">
    <property type="entry name" value="CRA"/>
    <property type="match status" value="1"/>
</dbReference>
<evidence type="ECO:0000256" key="6">
    <source>
        <dbReference type="PROSITE-ProRule" id="PRU00175"/>
    </source>
</evidence>
<organism evidence="11 12">
    <name type="scientific">Spinacia oleracea</name>
    <name type="common">Spinach</name>
    <dbReference type="NCBI Taxonomy" id="3562"/>
    <lineage>
        <taxon>Eukaryota</taxon>
        <taxon>Viridiplantae</taxon>
        <taxon>Streptophyta</taxon>
        <taxon>Embryophyta</taxon>
        <taxon>Tracheophyta</taxon>
        <taxon>Spermatophyta</taxon>
        <taxon>Magnoliopsida</taxon>
        <taxon>eudicotyledons</taxon>
        <taxon>Gunneridae</taxon>
        <taxon>Pentapetalae</taxon>
        <taxon>Caryophyllales</taxon>
        <taxon>Chenopodiaceae</taxon>
        <taxon>Chenopodioideae</taxon>
        <taxon>Anserineae</taxon>
        <taxon>Spinacia</taxon>
    </lineage>
</organism>
<dbReference type="InterPro" id="IPR006595">
    <property type="entry name" value="CTLH_C"/>
</dbReference>
<evidence type="ECO:0000313" key="12">
    <source>
        <dbReference type="RefSeq" id="XP_021848325.1"/>
    </source>
</evidence>
<dbReference type="InterPro" id="IPR027370">
    <property type="entry name" value="Znf-RING_euk"/>
</dbReference>
<evidence type="ECO:0000256" key="1">
    <source>
        <dbReference type="ARBA" id="ARBA00004496"/>
    </source>
</evidence>
<evidence type="ECO:0000256" key="2">
    <source>
        <dbReference type="ARBA" id="ARBA00022490"/>
    </source>
</evidence>
<evidence type="ECO:0000259" key="10">
    <source>
        <dbReference type="PROSITE" id="PS51867"/>
    </source>
</evidence>
<reference evidence="12" key="2">
    <citation type="submission" date="2025-08" db="UniProtKB">
        <authorList>
            <consortium name="RefSeq"/>
        </authorList>
    </citation>
    <scope>IDENTIFICATION</scope>
    <source>
        <tissue evidence="12">Leaf</tissue>
    </source>
</reference>
<dbReference type="SMART" id="SM00668">
    <property type="entry name" value="CTLH"/>
    <property type="match status" value="1"/>
</dbReference>
<dbReference type="PROSITE" id="PS50896">
    <property type="entry name" value="LISH"/>
    <property type="match status" value="1"/>
</dbReference>
<keyword evidence="11" id="KW-1185">Reference proteome</keyword>
<evidence type="ECO:0000313" key="11">
    <source>
        <dbReference type="Proteomes" id="UP000813463"/>
    </source>
</evidence>
<comment type="subcellular location">
    <subcellularLocation>
        <location evidence="1">Cytoplasm</location>
    </subcellularLocation>
</comment>
<dbReference type="Pfam" id="PF10607">
    <property type="entry name" value="CTLH"/>
    <property type="match status" value="1"/>
</dbReference>
<dbReference type="PROSITE" id="PS50089">
    <property type="entry name" value="ZF_RING_2"/>
    <property type="match status" value="1"/>
</dbReference>
<dbReference type="InterPro" id="IPR044063">
    <property type="entry name" value="ZF_RING_GID"/>
</dbReference>
<dbReference type="InterPro" id="IPR037683">
    <property type="entry name" value="Rmd5_dRing"/>
</dbReference>
<evidence type="ECO:0000256" key="5">
    <source>
        <dbReference type="ARBA" id="ARBA00022833"/>
    </source>
</evidence>
<feature type="domain" description="RING-Gid-type" evidence="10">
    <location>
        <begin position="328"/>
        <end position="371"/>
    </location>
</feature>
<dbReference type="GO" id="GO:0061630">
    <property type="term" value="F:ubiquitin protein ligase activity"/>
    <property type="evidence" value="ECO:0007669"/>
    <property type="project" value="InterPro"/>
</dbReference>
<dbReference type="GO" id="GO:0043161">
    <property type="term" value="P:proteasome-mediated ubiquitin-dependent protein catabolic process"/>
    <property type="evidence" value="ECO:0000318"/>
    <property type="project" value="GO_Central"/>
</dbReference>
<gene>
    <name evidence="12" type="primary">LOC110788002</name>
</gene>
<keyword evidence="2" id="KW-0963">Cytoplasm</keyword>
<dbReference type="GO" id="GO:0034657">
    <property type="term" value="C:GID complex"/>
    <property type="evidence" value="ECO:0000318"/>
    <property type="project" value="GO_Central"/>
</dbReference>
<keyword evidence="3" id="KW-0479">Metal-binding</keyword>
<dbReference type="InterPro" id="IPR006594">
    <property type="entry name" value="LisH"/>
</dbReference>
<dbReference type="RefSeq" id="XP_021848325.1">
    <property type="nucleotide sequence ID" value="XM_021992633.2"/>
</dbReference>
<evidence type="ECO:0000259" key="8">
    <source>
        <dbReference type="PROSITE" id="PS50089"/>
    </source>
</evidence>
<dbReference type="GeneID" id="110788002"/>
<proteinExistence type="predicted"/>
<feature type="domain" description="RING-type" evidence="8">
    <location>
        <begin position="328"/>
        <end position="371"/>
    </location>
</feature>
<dbReference type="SMART" id="SM00184">
    <property type="entry name" value="RING"/>
    <property type="match status" value="1"/>
</dbReference>
<evidence type="ECO:0000256" key="3">
    <source>
        <dbReference type="ARBA" id="ARBA00022723"/>
    </source>
</evidence>
<reference evidence="11" key="1">
    <citation type="journal article" date="2021" name="Nat. Commun.">
        <title>Genomic analyses provide insights into spinach domestication and the genetic basis of agronomic traits.</title>
        <authorList>
            <person name="Cai X."/>
            <person name="Sun X."/>
            <person name="Xu C."/>
            <person name="Sun H."/>
            <person name="Wang X."/>
            <person name="Ge C."/>
            <person name="Zhang Z."/>
            <person name="Wang Q."/>
            <person name="Fei Z."/>
            <person name="Jiao C."/>
            <person name="Wang Q."/>
        </authorList>
    </citation>
    <scope>NUCLEOTIDE SEQUENCE [LARGE SCALE GENOMIC DNA]</scope>
    <source>
        <strain evidence="11">cv. Varoflay</strain>
    </source>
</reference>
<dbReference type="GO" id="GO:0005634">
    <property type="term" value="C:nucleus"/>
    <property type="evidence" value="ECO:0000318"/>
    <property type="project" value="GO_Central"/>
</dbReference>
<dbReference type="PROSITE" id="PS50897">
    <property type="entry name" value="CTLH"/>
    <property type="match status" value="1"/>
</dbReference>
<keyword evidence="5" id="KW-0862">Zinc</keyword>
<dbReference type="GO" id="GO:0008270">
    <property type="term" value="F:zinc ion binding"/>
    <property type="evidence" value="ECO:0007669"/>
    <property type="project" value="UniProtKB-KW"/>
</dbReference>
<dbReference type="KEGG" id="soe:110788002"/>
<name>A0A9R0JVR4_SPIOL</name>
<feature type="domain" description="CTLH" evidence="9">
    <location>
        <begin position="149"/>
        <end position="206"/>
    </location>
</feature>
<dbReference type="OrthoDB" id="1933281at2759"/>
<dbReference type="InterPro" id="IPR045098">
    <property type="entry name" value="Fyv10_fam"/>
</dbReference>
<dbReference type="FunFam" id="3.30.40.10:FF:000143">
    <property type="entry name" value="Regulator of gluconeogenesis Rmd5"/>
    <property type="match status" value="1"/>
</dbReference>
<dbReference type="SUPFAM" id="SSF57850">
    <property type="entry name" value="RING/U-box"/>
    <property type="match status" value="1"/>
</dbReference>
<dbReference type="Gene3D" id="3.30.40.10">
    <property type="entry name" value="Zinc/RING finger domain, C3HC4 (zinc finger)"/>
    <property type="match status" value="1"/>
</dbReference>
<dbReference type="InterPro" id="IPR013144">
    <property type="entry name" value="CRA_dom"/>
</dbReference>
<dbReference type="GO" id="GO:0005737">
    <property type="term" value="C:cytoplasm"/>
    <property type="evidence" value="ECO:0000318"/>
    <property type="project" value="GO_Central"/>
</dbReference>
<dbReference type="PROSITE" id="PS51867">
    <property type="entry name" value="ZF_RING_GID"/>
    <property type="match status" value="1"/>
</dbReference>
<dbReference type="InterPro" id="IPR024964">
    <property type="entry name" value="CTLH/CRA"/>
</dbReference>
<protein>
    <submittedName>
        <fullName evidence="12">Protein RMD5 homolog</fullName>
    </submittedName>
</protein>
<dbReference type="Proteomes" id="UP000813463">
    <property type="component" value="Chromosome 4"/>
</dbReference>
<sequence length="386" mass="43894">MELNTFRGSFEHVVKKRKLSSSNCLQVVDKINHELERALLRVQSDQDLTLTVDPKSILKDLKSKLDEFGPEKELESSQKELNTNLSKTQKLLEKALNPDISKANRKIEFDGQTMNKIITDHLLSQGMFDVGDCLIKETGAPEANLLRSQLLEMYQILEALHTRNLQPALNWVTVNHEKLKENGSSLELKLHQVRFMELVQQGSQSDALKYARAHLAPLACSHMDEIQKLMACLVWIGKLEKCPYFKLLAITNWEKLGDELSRQFFLLLGRSCRLPLAVAVEAGSKTLPSLLKLMNLMGVKTQDWQVMEELPFPVDLGKSFQFHSTFICPVTRDQGTLENPPMLLPCGHVLCRHSILKMSKNNSRTFKCPYCPLDSSVAQCRQLHFP</sequence>
<accession>A0A9R0JVR4</accession>
<dbReference type="Pfam" id="PF13445">
    <property type="entry name" value="zf-RING_UBOX"/>
    <property type="match status" value="1"/>
</dbReference>
<dbReference type="CDD" id="cd16652">
    <property type="entry name" value="dRING_Rmd5p-like"/>
    <property type="match status" value="1"/>
</dbReference>
<evidence type="ECO:0000259" key="9">
    <source>
        <dbReference type="PROSITE" id="PS50897"/>
    </source>
</evidence>
<dbReference type="PANTHER" id="PTHR12170">
    <property type="entry name" value="MACROPHAGE ERYTHROBLAST ATTACHER-RELATED"/>
    <property type="match status" value="1"/>
</dbReference>
<dbReference type="InterPro" id="IPR013083">
    <property type="entry name" value="Znf_RING/FYVE/PHD"/>
</dbReference>
<dbReference type="SMART" id="SM00667">
    <property type="entry name" value="LisH"/>
    <property type="match status" value="1"/>
</dbReference>
<dbReference type="AlphaFoldDB" id="A0A9R0JVR4"/>
<evidence type="ECO:0000256" key="7">
    <source>
        <dbReference type="PROSITE-ProRule" id="PRU01215"/>
    </source>
</evidence>
<feature type="zinc finger region" description="RING-Gid-type" evidence="7">
    <location>
        <begin position="328"/>
        <end position="371"/>
    </location>
</feature>
<evidence type="ECO:0000256" key="4">
    <source>
        <dbReference type="ARBA" id="ARBA00022771"/>
    </source>
</evidence>
<dbReference type="InterPro" id="IPR001841">
    <property type="entry name" value="Znf_RING"/>
</dbReference>
<keyword evidence="4 6" id="KW-0863">Zinc-finger</keyword>